<dbReference type="AlphaFoldDB" id="A0A0F0LGH0"/>
<dbReference type="PATRIC" id="fig|82380.11.peg.750"/>
<sequence>MKHLIRWVETPLSRGMRLGTVTSMSTKTDC</sequence>
<dbReference type="EMBL" id="JYIW01000018">
    <property type="protein sequence ID" value="KJL30656.1"/>
    <property type="molecule type" value="Genomic_DNA"/>
</dbReference>
<accession>A0A0F0LGH0</accession>
<protein>
    <submittedName>
        <fullName evidence="1">Uncharacterized protein</fullName>
    </submittedName>
</protein>
<gene>
    <name evidence="1" type="ORF">RS83_00725</name>
</gene>
<dbReference type="Proteomes" id="UP000033640">
    <property type="component" value="Unassembled WGS sequence"/>
</dbReference>
<evidence type="ECO:0000313" key="1">
    <source>
        <dbReference type="EMBL" id="KJL30656.1"/>
    </source>
</evidence>
<evidence type="ECO:0000313" key="2">
    <source>
        <dbReference type="Proteomes" id="UP000033640"/>
    </source>
</evidence>
<reference evidence="1 2" key="1">
    <citation type="submission" date="2015-02" db="EMBL/GenBank/DDBJ databases">
        <title>Draft genome sequences of ten Microbacterium spp. with emphasis on heavy metal contaminated environments.</title>
        <authorList>
            <person name="Corretto E."/>
        </authorList>
    </citation>
    <scope>NUCLEOTIDE SEQUENCE [LARGE SCALE GENOMIC DNA]</scope>
    <source>
        <strain evidence="1 2">BEL4b</strain>
    </source>
</reference>
<proteinExistence type="predicted"/>
<organism evidence="1 2">
    <name type="scientific">Microbacterium oxydans</name>
    <dbReference type="NCBI Taxonomy" id="82380"/>
    <lineage>
        <taxon>Bacteria</taxon>
        <taxon>Bacillati</taxon>
        <taxon>Actinomycetota</taxon>
        <taxon>Actinomycetes</taxon>
        <taxon>Micrococcales</taxon>
        <taxon>Microbacteriaceae</taxon>
        <taxon>Microbacterium</taxon>
    </lineage>
</organism>
<comment type="caution">
    <text evidence="1">The sequence shown here is derived from an EMBL/GenBank/DDBJ whole genome shotgun (WGS) entry which is preliminary data.</text>
</comment>
<name>A0A0F0LGH0_9MICO</name>